<dbReference type="Gene3D" id="3.40.50.2300">
    <property type="match status" value="1"/>
</dbReference>
<evidence type="ECO:0000256" key="1">
    <source>
        <dbReference type="PROSITE-ProRule" id="PRU00169"/>
    </source>
</evidence>
<dbReference type="AlphaFoldDB" id="A0A7C2XN55"/>
<name>A0A7C2XN55_9BACT</name>
<dbReference type="Proteomes" id="UP000885986">
    <property type="component" value="Unassembled WGS sequence"/>
</dbReference>
<feature type="domain" description="Response regulatory" evidence="2">
    <location>
        <begin position="4"/>
        <end position="122"/>
    </location>
</feature>
<proteinExistence type="predicted"/>
<dbReference type="PROSITE" id="PS50110">
    <property type="entry name" value="RESPONSE_REGULATORY"/>
    <property type="match status" value="1"/>
</dbReference>
<dbReference type="SUPFAM" id="SSF52172">
    <property type="entry name" value="CheY-like"/>
    <property type="match status" value="1"/>
</dbReference>
<dbReference type="InterPro" id="IPR011006">
    <property type="entry name" value="CheY-like_superfamily"/>
</dbReference>
<sequence>MARNIMIVDGSVPRRRVIASMIMANLSDAEVTEAKNAYEAWELLQRAQFNLILFFWEPSAEAWLNFFLRLKKHPTSNRAGAILLTTDTGFPYVKEALRAGVADTLTIPCGKLELTNAVNRVCNPVAFHQSPRHSLPGTTALLQQGSRSYHARVINVSLGGLLCEFDYIEDFSVTTPATINITFQHQEKQLTANGLYSIPIRFYVLDNNANYSPNRVRIAYRFAKLPMAVQDLFEQLFQFATEQERLLLR</sequence>
<comment type="caution">
    <text evidence="3">The sequence shown here is derived from an EMBL/GenBank/DDBJ whole genome shotgun (WGS) entry which is preliminary data.</text>
</comment>
<evidence type="ECO:0000313" key="3">
    <source>
        <dbReference type="EMBL" id="HET97456.1"/>
    </source>
</evidence>
<organism evidence="3">
    <name type="scientific">Desulfurivibrio alkaliphilus</name>
    <dbReference type="NCBI Taxonomy" id="427923"/>
    <lineage>
        <taxon>Bacteria</taxon>
        <taxon>Pseudomonadati</taxon>
        <taxon>Thermodesulfobacteriota</taxon>
        <taxon>Desulfobulbia</taxon>
        <taxon>Desulfobulbales</taxon>
        <taxon>Desulfobulbaceae</taxon>
        <taxon>Desulfurivibrio</taxon>
    </lineage>
</organism>
<protein>
    <submittedName>
        <fullName evidence="3">Response regulator</fullName>
    </submittedName>
</protein>
<dbReference type="Gene3D" id="2.40.10.220">
    <property type="entry name" value="predicted glycosyltransferase like domains"/>
    <property type="match status" value="1"/>
</dbReference>
<dbReference type="EMBL" id="DSDS01000041">
    <property type="protein sequence ID" value="HET97456.1"/>
    <property type="molecule type" value="Genomic_DNA"/>
</dbReference>
<gene>
    <name evidence="3" type="ORF">ENN98_01875</name>
</gene>
<reference evidence="3" key="1">
    <citation type="journal article" date="2020" name="mSystems">
        <title>Genome- and Community-Level Interaction Insights into Carbon Utilization and Element Cycling Functions of Hydrothermarchaeota in Hydrothermal Sediment.</title>
        <authorList>
            <person name="Zhou Z."/>
            <person name="Liu Y."/>
            <person name="Xu W."/>
            <person name="Pan J."/>
            <person name="Luo Z.H."/>
            <person name="Li M."/>
        </authorList>
    </citation>
    <scope>NUCLEOTIDE SEQUENCE [LARGE SCALE GENOMIC DNA]</scope>
    <source>
        <strain evidence="3">SpSt-1224</strain>
    </source>
</reference>
<evidence type="ECO:0000259" key="2">
    <source>
        <dbReference type="PROSITE" id="PS50110"/>
    </source>
</evidence>
<comment type="caution">
    <text evidence="1">Lacks conserved residue(s) required for the propagation of feature annotation.</text>
</comment>
<dbReference type="SUPFAM" id="SSF141371">
    <property type="entry name" value="PilZ domain-like"/>
    <property type="match status" value="1"/>
</dbReference>
<accession>A0A7C2XN55</accession>
<dbReference type="GO" id="GO:0000160">
    <property type="term" value="P:phosphorelay signal transduction system"/>
    <property type="evidence" value="ECO:0007669"/>
    <property type="project" value="InterPro"/>
</dbReference>
<dbReference type="InterPro" id="IPR001789">
    <property type="entry name" value="Sig_transdc_resp-reg_receiver"/>
</dbReference>